<proteinExistence type="predicted"/>
<protein>
    <submittedName>
        <fullName evidence="2">Uncharacterized protein</fullName>
    </submittedName>
</protein>
<accession>A0A427XXK0</accession>
<evidence type="ECO:0000313" key="2">
    <source>
        <dbReference type="EMBL" id="RSH83604.1"/>
    </source>
</evidence>
<dbReference type="Proteomes" id="UP000279259">
    <property type="component" value="Unassembled WGS sequence"/>
</dbReference>
<dbReference type="EMBL" id="RSCD01000024">
    <property type="protein sequence ID" value="RSH83604.1"/>
    <property type="molecule type" value="Genomic_DNA"/>
</dbReference>
<comment type="caution">
    <text evidence="2">The sequence shown here is derived from an EMBL/GenBank/DDBJ whole genome shotgun (WGS) entry which is preliminary data.</text>
</comment>
<dbReference type="OrthoDB" id="2575404at2759"/>
<evidence type="ECO:0000256" key="1">
    <source>
        <dbReference type="SAM" id="MobiDB-lite"/>
    </source>
</evidence>
<sequence>MMPYVQHLMERPQAEVVDRNAALAFLALITAFAEKGLLPRIPGSGSALQIRGDGTTRRIGGPDYTSAIRHAASHPKPLPIFCESLMGEEVDGNILGQRIKGMTNQLRVLQTLDERSMTLFVSTTSRTGGLSLPIKLLETDTNGPSRNVAAGAQMSASRDHFKDECSTRRPGGVVETVSLRCAPSVPFHHTGLGGRHEGAKLIIEQALSSTPGTRVLTLLGSQATGLANTEYDLTVVYLASKDARSTRVIHAGQQVSRLCRRPQGPPPPNQQSPVPPIVFSLGGMRNGSTTKIFATWKRNSVDQTDALCTFVTGTQRRDDIRIIGSASSGLSSEDIDITIVSLASQDSQTATLPLATTEDDSAAEELPNSSRNTSMPWHGKNDADVVGYEPARYASGSTTTRATLMLTASHSSTNMP</sequence>
<gene>
    <name evidence="2" type="ORF">EHS25_005508</name>
</gene>
<feature type="region of interest" description="Disordered" evidence="1">
    <location>
        <begin position="351"/>
        <end position="383"/>
    </location>
</feature>
<organism evidence="2 3">
    <name type="scientific">Saitozyma podzolica</name>
    <dbReference type="NCBI Taxonomy" id="1890683"/>
    <lineage>
        <taxon>Eukaryota</taxon>
        <taxon>Fungi</taxon>
        <taxon>Dikarya</taxon>
        <taxon>Basidiomycota</taxon>
        <taxon>Agaricomycotina</taxon>
        <taxon>Tremellomycetes</taxon>
        <taxon>Tremellales</taxon>
        <taxon>Trimorphomycetaceae</taxon>
        <taxon>Saitozyma</taxon>
    </lineage>
</organism>
<keyword evidence="3" id="KW-1185">Reference proteome</keyword>
<dbReference type="AlphaFoldDB" id="A0A427XXK0"/>
<evidence type="ECO:0000313" key="3">
    <source>
        <dbReference type="Proteomes" id="UP000279259"/>
    </source>
</evidence>
<reference evidence="2 3" key="1">
    <citation type="submission" date="2018-11" db="EMBL/GenBank/DDBJ databases">
        <title>Genome sequence of Saitozyma podzolica DSM 27192.</title>
        <authorList>
            <person name="Aliyu H."/>
            <person name="Gorte O."/>
            <person name="Ochsenreither K."/>
        </authorList>
    </citation>
    <scope>NUCLEOTIDE SEQUENCE [LARGE SCALE GENOMIC DNA]</scope>
    <source>
        <strain evidence="2 3">DSM 27192</strain>
    </source>
</reference>
<name>A0A427XXK0_9TREE</name>